<dbReference type="OrthoDB" id="408631at2759"/>
<name>A0A8H8CQ73_PSICU</name>
<proteinExistence type="inferred from homology"/>
<reference evidence="5" key="1">
    <citation type="submission" date="2021-02" db="EMBL/GenBank/DDBJ databases">
        <title>Psilocybe cubensis genome.</title>
        <authorList>
            <person name="Mckernan K.J."/>
            <person name="Crawford S."/>
            <person name="Trippe A."/>
            <person name="Kane L.T."/>
            <person name="Mclaughlin S."/>
        </authorList>
    </citation>
    <scope>NUCLEOTIDE SEQUENCE [LARGE SCALE GENOMIC DNA]</scope>
    <source>
        <strain evidence="5">MGC-MH-2018</strain>
    </source>
</reference>
<dbReference type="PROSITE" id="PS00941">
    <property type="entry name" value="CARBOXYLESTERASE_B_2"/>
    <property type="match status" value="1"/>
</dbReference>
<sequence>MLFHAHAIAPLLLIYGAVSTHAATSAPIVNLGYAKYQGEIVQDQTSNATHTRFLGIRFAAPPTGAARFREPRPPAPLSGIQQSSPPPICYQASLSTGANNPYGGEQSLLQVREEGGRISEDCLFLNVFVPGGGLKEKANLPVIVWIHGGGYVGGGSWNSTLGNVYNGGDVIRRAGEGVIVVSIQYRMGLFGFLSGQKAKEAGVLNAGLLDQQFALQWVQKHINKFGGDPRKVTIWGESAGAGSVFQHVVANGGKTNPPLFKAAITSSLYLPPQYRYNDPIPEAIYDEVVRETKCDSSSDTLNCLRQIDAEILGPINFKVNDKAFFGTNAFVPVIDGKFIKDLPSNLLKQKKLNGDFVYAVTNTNEGTIFVNPSTADTLHVGQFLSQFYPTLVPEEISALEAKYSGLGSNFSQAVSIVGESIFICPTYRLLSAFGGKGYKAEFAIPPANHGEDVNYYFPDAFQGFVSPVFNNSEFQKAFAESFTNFAIYTNPNKKWESNITPLWNPWAGSNEIHFNKTEDGSPDVRAVKTSSSLLERCRTMRLVLVPVNYVGALASVLL</sequence>
<comment type="caution">
    <text evidence="5">The sequence shown here is derived from an EMBL/GenBank/DDBJ whole genome shotgun (WGS) entry which is preliminary data.</text>
</comment>
<dbReference type="Gene3D" id="3.40.50.1820">
    <property type="entry name" value="alpha/beta hydrolase"/>
    <property type="match status" value="1"/>
</dbReference>
<dbReference type="AlphaFoldDB" id="A0A8H8CQ73"/>
<evidence type="ECO:0000256" key="3">
    <source>
        <dbReference type="RuleBase" id="RU361235"/>
    </source>
</evidence>
<evidence type="ECO:0000256" key="1">
    <source>
        <dbReference type="ARBA" id="ARBA00005964"/>
    </source>
</evidence>
<evidence type="ECO:0000259" key="4">
    <source>
        <dbReference type="Pfam" id="PF00135"/>
    </source>
</evidence>
<accession>A0A8H8CQ73</accession>
<dbReference type="InterPro" id="IPR050309">
    <property type="entry name" value="Type-B_Carboxylest/Lipase"/>
</dbReference>
<dbReference type="GO" id="GO:0016787">
    <property type="term" value="F:hydrolase activity"/>
    <property type="evidence" value="ECO:0007669"/>
    <property type="project" value="UniProtKB-KW"/>
</dbReference>
<dbReference type="EMBL" id="JAFIQS010000001">
    <property type="protein sequence ID" value="KAG5173615.1"/>
    <property type="molecule type" value="Genomic_DNA"/>
</dbReference>
<keyword evidence="3" id="KW-0732">Signal</keyword>
<dbReference type="SUPFAM" id="SSF53474">
    <property type="entry name" value="alpha/beta-Hydrolases"/>
    <property type="match status" value="1"/>
</dbReference>
<feature type="signal peptide" evidence="3">
    <location>
        <begin position="1"/>
        <end position="22"/>
    </location>
</feature>
<feature type="domain" description="Carboxylesterase type B" evidence="4">
    <location>
        <begin position="26"/>
        <end position="515"/>
    </location>
</feature>
<protein>
    <recommendedName>
        <fullName evidence="3">Carboxylic ester hydrolase</fullName>
        <ecNumber evidence="3">3.1.1.-</ecNumber>
    </recommendedName>
</protein>
<dbReference type="Pfam" id="PF00135">
    <property type="entry name" value="COesterase"/>
    <property type="match status" value="1"/>
</dbReference>
<dbReference type="InterPro" id="IPR019826">
    <property type="entry name" value="Carboxylesterase_B_AS"/>
</dbReference>
<dbReference type="InterPro" id="IPR002018">
    <property type="entry name" value="CarbesteraseB"/>
</dbReference>
<evidence type="ECO:0000313" key="5">
    <source>
        <dbReference type="EMBL" id="KAG5173615.1"/>
    </source>
</evidence>
<feature type="chain" id="PRO_5034948577" description="Carboxylic ester hydrolase" evidence="3">
    <location>
        <begin position="23"/>
        <end position="558"/>
    </location>
</feature>
<gene>
    <name evidence="5" type="ORF">JR316_000272</name>
</gene>
<organism evidence="5">
    <name type="scientific">Psilocybe cubensis</name>
    <name type="common">Psychedelic mushroom</name>
    <name type="synonym">Stropharia cubensis</name>
    <dbReference type="NCBI Taxonomy" id="181762"/>
    <lineage>
        <taxon>Eukaryota</taxon>
        <taxon>Fungi</taxon>
        <taxon>Dikarya</taxon>
        <taxon>Basidiomycota</taxon>
        <taxon>Agaricomycotina</taxon>
        <taxon>Agaricomycetes</taxon>
        <taxon>Agaricomycetidae</taxon>
        <taxon>Agaricales</taxon>
        <taxon>Agaricineae</taxon>
        <taxon>Strophariaceae</taxon>
        <taxon>Psilocybe</taxon>
    </lineage>
</organism>
<evidence type="ECO:0000256" key="2">
    <source>
        <dbReference type="ARBA" id="ARBA00022801"/>
    </source>
</evidence>
<comment type="similarity">
    <text evidence="1 3">Belongs to the type-B carboxylesterase/lipase family.</text>
</comment>
<dbReference type="PROSITE" id="PS00122">
    <property type="entry name" value="CARBOXYLESTERASE_B_1"/>
    <property type="match status" value="1"/>
</dbReference>
<dbReference type="InterPro" id="IPR029058">
    <property type="entry name" value="AB_hydrolase_fold"/>
</dbReference>
<dbReference type="EC" id="3.1.1.-" evidence="3"/>
<dbReference type="PANTHER" id="PTHR11559">
    <property type="entry name" value="CARBOXYLESTERASE"/>
    <property type="match status" value="1"/>
</dbReference>
<dbReference type="InterPro" id="IPR019819">
    <property type="entry name" value="Carboxylesterase_B_CS"/>
</dbReference>
<keyword evidence="2 3" id="KW-0378">Hydrolase</keyword>